<evidence type="ECO:0000313" key="4">
    <source>
        <dbReference type="Proteomes" id="UP000279236"/>
    </source>
</evidence>
<proteinExistence type="predicted"/>
<keyword evidence="4" id="KW-1185">Reference proteome</keyword>
<evidence type="ECO:0000256" key="2">
    <source>
        <dbReference type="SAM" id="Phobius"/>
    </source>
</evidence>
<feature type="region of interest" description="Disordered" evidence="1">
    <location>
        <begin position="59"/>
        <end position="109"/>
    </location>
</feature>
<keyword evidence="2" id="KW-1133">Transmembrane helix</keyword>
<name>A0A427XJN2_9TREE</name>
<keyword evidence="2" id="KW-0812">Transmembrane</keyword>
<sequence length="109" mass="11799">MSDDPSGADVIAGLIFICIGVFFFYLNDLIVPVTVGFFAISIFIVLIGSLAEKIAPPSAHARAGPAYGQTKPFKYPAPKVKNEGPKVKNEAPMSKPGPPRFHIKSEQRR</sequence>
<protein>
    <submittedName>
        <fullName evidence="3">Uncharacterized protein</fullName>
    </submittedName>
</protein>
<dbReference type="RefSeq" id="XP_028474104.1">
    <property type="nucleotide sequence ID" value="XM_028617641.1"/>
</dbReference>
<feature type="transmembrane region" description="Helical" evidence="2">
    <location>
        <begin position="7"/>
        <end position="25"/>
    </location>
</feature>
<keyword evidence="2" id="KW-0472">Membrane</keyword>
<comment type="caution">
    <text evidence="3">The sequence shown here is derived from an EMBL/GenBank/DDBJ whole genome shotgun (WGS) entry which is preliminary data.</text>
</comment>
<evidence type="ECO:0000313" key="3">
    <source>
        <dbReference type="EMBL" id="RSH78957.1"/>
    </source>
</evidence>
<accession>A0A427XJN2</accession>
<dbReference type="EMBL" id="RSCE01000011">
    <property type="protein sequence ID" value="RSH78957.1"/>
    <property type="molecule type" value="Genomic_DNA"/>
</dbReference>
<dbReference type="GeneID" id="39586423"/>
<dbReference type="Proteomes" id="UP000279236">
    <property type="component" value="Unassembled WGS sequence"/>
</dbReference>
<evidence type="ECO:0000256" key="1">
    <source>
        <dbReference type="SAM" id="MobiDB-lite"/>
    </source>
</evidence>
<reference evidence="3 4" key="1">
    <citation type="submission" date="2018-11" db="EMBL/GenBank/DDBJ databases">
        <title>Genome sequence of Apiotrichum porosum DSM 27194.</title>
        <authorList>
            <person name="Aliyu H."/>
            <person name="Gorte O."/>
            <person name="Ochsenreither K."/>
        </authorList>
    </citation>
    <scope>NUCLEOTIDE SEQUENCE [LARGE SCALE GENOMIC DNA]</scope>
    <source>
        <strain evidence="3 4">DSM 27194</strain>
    </source>
</reference>
<feature type="transmembrane region" description="Helical" evidence="2">
    <location>
        <begin position="31"/>
        <end position="51"/>
    </location>
</feature>
<feature type="compositionally biased region" description="Basic and acidic residues" evidence="1">
    <location>
        <begin position="80"/>
        <end position="89"/>
    </location>
</feature>
<gene>
    <name evidence="3" type="ORF">EHS24_001880</name>
</gene>
<dbReference type="AlphaFoldDB" id="A0A427XJN2"/>
<organism evidence="3 4">
    <name type="scientific">Apiotrichum porosum</name>
    <dbReference type="NCBI Taxonomy" id="105984"/>
    <lineage>
        <taxon>Eukaryota</taxon>
        <taxon>Fungi</taxon>
        <taxon>Dikarya</taxon>
        <taxon>Basidiomycota</taxon>
        <taxon>Agaricomycotina</taxon>
        <taxon>Tremellomycetes</taxon>
        <taxon>Trichosporonales</taxon>
        <taxon>Trichosporonaceae</taxon>
        <taxon>Apiotrichum</taxon>
    </lineage>
</organism>